<dbReference type="Proteomes" id="UP000887560">
    <property type="component" value="Unplaced"/>
</dbReference>
<evidence type="ECO:0000256" key="1">
    <source>
        <dbReference type="SAM" id="Coils"/>
    </source>
</evidence>
<evidence type="ECO:0000313" key="2">
    <source>
        <dbReference type="Proteomes" id="UP000887560"/>
    </source>
</evidence>
<proteinExistence type="predicted"/>
<dbReference type="WBParaSite" id="scf7180000420309.g5090">
    <property type="protein sequence ID" value="scf7180000420309.g5090"/>
    <property type="gene ID" value="scf7180000420309.g5090"/>
</dbReference>
<name>A0A915NN21_9BILA</name>
<feature type="coiled-coil region" evidence="1">
    <location>
        <begin position="35"/>
        <end position="69"/>
    </location>
</feature>
<protein>
    <submittedName>
        <fullName evidence="3">Uncharacterized protein</fullName>
    </submittedName>
</protein>
<accession>A0A915NN21</accession>
<keyword evidence="1" id="KW-0175">Coiled coil</keyword>
<reference evidence="3" key="1">
    <citation type="submission" date="2022-11" db="UniProtKB">
        <authorList>
            <consortium name="WormBaseParasite"/>
        </authorList>
    </citation>
    <scope>IDENTIFICATION</scope>
</reference>
<keyword evidence="2" id="KW-1185">Reference proteome</keyword>
<organism evidence="2 3">
    <name type="scientific">Meloidogyne floridensis</name>
    <dbReference type="NCBI Taxonomy" id="298350"/>
    <lineage>
        <taxon>Eukaryota</taxon>
        <taxon>Metazoa</taxon>
        <taxon>Ecdysozoa</taxon>
        <taxon>Nematoda</taxon>
        <taxon>Chromadorea</taxon>
        <taxon>Rhabditida</taxon>
        <taxon>Tylenchina</taxon>
        <taxon>Tylenchomorpha</taxon>
        <taxon>Tylenchoidea</taxon>
        <taxon>Meloidogynidae</taxon>
        <taxon>Meloidogyninae</taxon>
        <taxon>Meloidogyne</taxon>
    </lineage>
</organism>
<evidence type="ECO:0000313" key="3">
    <source>
        <dbReference type="WBParaSite" id="scf7180000420309.g5090"/>
    </source>
</evidence>
<dbReference type="AlphaFoldDB" id="A0A915NN21"/>
<sequence>MNPQNPSLPFAEEGINMVQNALRQNQSQASKEELIRIMTGRIKKREEEIAQKEEEIEKYKACIQKLIGAQGIFKTLEEPD</sequence>